<protein>
    <submittedName>
        <fullName evidence="1">Uncharacterized protein</fullName>
    </submittedName>
</protein>
<sequence length="51" mass="5933">MCSDLYECHLRLYGNRLVQSLFWAKILRLPQVGSHEIKRVVNDVVFGLDAE</sequence>
<proteinExistence type="predicted"/>
<evidence type="ECO:0000313" key="1">
    <source>
        <dbReference type="EMBL" id="KIL64379.1"/>
    </source>
</evidence>
<accession>A0A0C2TC32</accession>
<keyword evidence="2" id="KW-1185">Reference proteome</keyword>
<dbReference type="AlphaFoldDB" id="A0A0C2TC32"/>
<evidence type="ECO:0000313" key="2">
    <source>
        <dbReference type="Proteomes" id="UP000054549"/>
    </source>
</evidence>
<dbReference type="HOGENOM" id="CLU_3105866_0_0_1"/>
<name>A0A0C2TC32_AMAMK</name>
<dbReference type="EMBL" id="KN818250">
    <property type="protein sequence ID" value="KIL64379.1"/>
    <property type="molecule type" value="Genomic_DNA"/>
</dbReference>
<reference evidence="1 2" key="1">
    <citation type="submission" date="2014-04" db="EMBL/GenBank/DDBJ databases">
        <title>Evolutionary Origins and Diversification of the Mycorrhizal Mutualists.</title>
        <authorList>
            <consortium name="DOE Joint Genome Institute"/>
            <consortium name="Mycorrhizal Genomics Consortium"/>
            <person name="Kohler A."/>
            <person name="Kuo A."/>
            <person name="Nagy L.G."/>
            <person name="Floudas D."/>
            <person name="Copeland A."/>
            <person name="Barry K.W."/>
            <person name="Cichocki N."/>
            <person name="Veneault-Fourrey C."/>
            <person name="LaButti K."/>
            <person name="Lindquist E.A."/>
            <person name="Lipzen A."/>
            <person name="Lundell T."/>
            <person name="Morin E."/>
            <person name="Murat C."/>
            <person name="Riley R."/>
            <person name="Ohm R."/>
            <person name="Sun H."/>
            <person name="Tunlid A."/>
            <person name="Henrissat B."/>
            <person name="Grigoriev I.V."/>
            <person name="Hibbett D.S."/>
            <person name="Martin F."/>
        </authorList>
    </citation>
    <scope>NUCLEOTIDE SEQUENCE [LARGE SCALE GENOMIC DNA]</scope>
    <source>
        <strain evidence="1 2">Koide BX008</strain>
    </source>
</reference>
<dbReference type="InParanoid" id="A0A0C2TC32"/>
<organism evidence="1 2">
    <name type="scientific">Amanita muscaria (strain Koide BX008)</name>
    <dbReference type="NCBI Taxonomy" id="946122"/>
    <lineage>
        <taxon>Eukaryota</taxon>
        <taxon>Fungi</taxon>
        <taxon>Dikarya</taxon>
        <taxon>Basidiomycota</taxon>
        <taxon>Agaricomycotina</taxon>
        <taxon>Agaricomycetes</taxon>
        <taxon>Agaricomycetidae</taxon>
        <taxon>Agaricales</taxon>
        <taxon>Pluteineae</taxon>
        <taxon>Amanitaceae</taxon>
        <taxon>Amanita</taxon>
    </lineage>
</organism>
<gene>
    <name evidence="1" type="ORF">M378DRAFT_163416</name>
</gene>
<dbReference type="Proteomes" id="UP000054549">
    <property type="component" value="Unassembled WGS sequence"/>
</dbReference>